<feature type="transmembrane region" description="Helical" evidence="14">
    <location>
        <begin position="1763"/>
        <end position="1785"/>
    </location>
</feature>
<feature type="transmembrane region" description="Helical" evidence="14">
    <location>
        <begin position="1131"/>
        <end position="1150"/>
    </location>
</feature>
<dbReference type="InterPro" id="IPR012349">
    <property type="entry name" value="Split_barrel_FMN-bd"/>
</dbReference>
<dbReference type="InterPro" id="IPR036188">
    <property type="entry name" value="FAD/NAD-bd_sf"/>
</dbReference>
<evidence type="ECO:0000313" key="17">
    <source>
        <dbReference type="Proteomes" id="UP000309340"/>
    </source>
</evidence>
<dbReference type="InterPro" id="IPR006076">
    <property type="entry name" value="FAD-dep_OxRdtase"/>
</dbReference>
<evidence type="ECO:0000256" key="4">
    <source>
        <dbReference type="ARBA" id="ARBA00022692"/>
    </source>
</evidence>
<dbReference type="Gene3D" id="3.50.50.60">
    <property type="entry name" value="FAD/NAD(P)-binding domain"/>
    <property type="match status" value="1"/>
</dbReference>
<feature type="transmembrane region" description="Helical" evidence="14">
    <location>
        <begin position="1003"/>
        <end position="1024"/>
    </location>
</feature>
<comment type="catalytic activity">
    <reaction evidence="9">
        <text>(S)-2-hydroxyglutarate + A = 2-oxoglutarate + AH2</text>
        <dbReference type="Rhea" id="RHEA:21252"/>
        <dbReference type="ChEBI" id="CHEBI:13193"/>
        <dbReference type="ChEBI" id="CHEBI:16782"/>
        <dbReference type="ChEBI" id="CHEBI:16810"/>
        <dbReference type="ChEBI" id="CHEBI:17499"/>
        <dbReference type="EC" id="1.1.99.2"/>
    </reaction>
</comment>
<comment type="subcellular location">
    <subcellularLocation>
        <location evidence="2">Membrane</location>
    </subcellularLocation>
</comment>
<dbReference type="GO" id="GO:0022857">
    <property type="term" value="F:transmembrane transporter activity"/>
    <property type="evidence" value="ECO:0007669"/>
    <property type="project" value="InterPro"/>
</dbReference>
<dbReference type="Gene3D" id="2.30.110.10">
    <property type="entry name" value="Electron Transport, Fmn-binding Protein, Chain A"/>
    <property type="match status" value="1"/>
</dbReference>
<keyword evidence="8 14" id="KW-0472">Membrane</keyword>
<dbReference type="InterPro" id="IPR036259">
    <property type="entry name" value="MFS_trans_sf"/>
</dbReference>
<dbReference type="EMBL" id="NAJQ01000042">
    <property type="protein sequence ID" value="TKA82007.1"/>
    <property type="molecule type" value="Genomic_DNA"/>
</dbReference>
<feature type="transmembrane region" description="Helical" evidence="14">
    <location>
        <begin position="965"/>
        <end position="991"/>
    </location>
</feature>
<name>A0A4U0XYI6_9PEZI</name>
<evidence type="ECO:0000256" key="1">
    <source>
        <dbReference type="ARBA" id="ARBA00001974"/>
    </source>
</evidence>
<dbReference type="GO" id="GO:0016020">
    <property type="term" value="C:membrane"/>
    <property type="evidence" value="ECO:0007669"/>
    <property type="project" value="UniProtKB-SubCell"/>
</dbReference>
<feature type="transmembrane region" description="Helical" evidence="14">
    <location>
        <begin position="1062"/>
        <end position="1081"/>
    </location>
</feature>
<gene>
    <name evidence="16" type="ORF">B0A55_01734</name>
</gene>
<keyword evidence="3" id="KW-0285">Flavoprotein</keyword>
<feature type="transmembrane region" description="Helical" evidence="14">
    <location>
        <begin position="1030"/>
        <end position="1050"/>
    </location>
</feature>
<keyword evidence="5" id="KW-0274">FAD</keyword>
<dbReference type="Pfam" id="PF01266">
    <property type="entry name" value="DAO"/>
    <property type="match status" value="1"/>
</dbReference>
<dbReference type="InterPro" id="IPR005828">
    <property type="entry name" value="MFS_sugar_transport-like"/>
</dbReference>
<feature type="domain" description="FAD dependent oxidoreductase" evidence="15">
    <location>
        <begin position="1204"/>
        <end position="1547"/>
    </location>
</feature>
<evidence type="ECO:0000256" key="5">
    <source>
        <dbReference type="ARBA" id="ARBA00022827"/>
    </source>
</evidence>
<dbReference type="Gene3D" id="1.20.1250.20">
    <property type="entry name" value="MFS general substrate transporter like domains"/>
    <property type="match status" value="1"/>
</dbReference>
<protein>
    <recommendedName>
        <fullName evidence="12">L-2-hydroxyglutarate dehydrogenase, mitochondrial</fullName>
        <ecNumber evidence="11">1.1.99.2</ecNumber>
    </recommendedName>
</protein>
<comment type="similarity">
    <text evidence="10">Belongs to the L2HGDH family.</text>
</comment>
<evidence type="ECO:0000256" key="7">
    <source>
        <dbReference type="ARBA" id="ARBA00023002"/>
    </source>
</evidence>
<dbReference type="GO" id="GO:0047545">
    <property type="term" value="F:(S)-2-hydroxyglutarate dehydrogenase activity"/>
    <property type="evidence" value="ECO:0007669"/>
    <property type="project" value="UniProtKB-EC"/>
</dbReference>
<feature type="transmembrane region" description="Helical" evidence="14">
    <location>
        <begin position="1101"/>
        <end position="1119"/>
    </location>
</feature>
<feature type="region of interest" description="Disordered" evidence="13">
    <location>
        <begin position="1335"/>
        <end position="1367"/>
    </location>
</feature>
<keyword evidence="7" id="KW-0560">Oxidoreductase</keyword>
<proteinExistence type="inferred from homology"/>
<dbReference type="PANTHER" id="PTHR43104:SF4">
    <property type="entry name" value="L-2-HYDROXYGLUTARATE DEHYDROGENASE, MITOCHONDRIAL"/>
    <property type="match status" value="1"/>
</dbReference>
<organism evidence="16 17">
    <name type="scientific">Friedmanniomyces simplex</name>
    <dbReference type="NCBI Taxonomy" id="329884"/>
    <lineage>
        <taxon>Eukaryota</taxon>
        <taxon>Fungi</taxon>
        <taxon>Dikarya</taxon>
        <taxon>Ascomycota</taxon>
        <taxon>Pezizomycotina</taxon>
        <taxon>Dothideomycetes</taxon>
        <taxon>Dothideomycetidae</taxon>
        <taxon>Mycosphaerellales</taxon>
        <taxon>Teratosphaeriaceae</taxon>
        <taxon>Friedmanniomyces</taxon>
    </lineage>
</organism>
<evidence type="ECO:0000259" key="15">
    <source>
        <dbReference type="Pfam" id="PF01266"/>
    </source>
</evidence>
<evidence type="ECO:0000256" key="14">
    <source>
        <dbReference type="SAM" id="Phobius"/>
    </source>
</evidence>
<evidence type="ECO:0000256" key="12">
    <source>
        <dbReference type="ARBA" id="ARBA00041137"/>
    </source>
</evidence>
<evidence type="ECO:0000256" key="10">
    <source>
        <dbReference type="ARBA" id="ARBA00037941"/>
    </source>
</evidence>
<feature type="compositionally biased region" description="Low complexity" evidence="13">
    <location>
        <begin position="1344"/>
        <end position="1362"/>
    </location>
</feature>
<evidence type="ECO:0000256" key="8">
    <source>
        <dbReference type="ARBA" id="ARBA00023136"/>
    </source>
</evidence>
<evidence type="ECO:0000256" key="2">
    <source>
        <dbReference type="ARBA" id="ARBA00004370"/>
    </source>
</evidence>
<keyword evidence="6 14" id="KW-1133">Transmembrane helix</keyword>
<keyword evidence="4 14" id="KW-0812">Transmembrane</keyword>
<keyword evidence="17" id="KW-1185">Reference proteome</keyword>
<dbReference type="Pfam" id="PF00083">
    <property type="entry name" value="Sugar_tr"/>
    <property type="match status" value="1"/>
</dbReference>
<comment type="caution">
    <text evidence="16">The sequence shown here is derived from an EMBL/GenBank/DDBJ whole genome shotgun (WGS) entry which is preliminary data.</text>
</comment>
<evidence type="ECO:0000256" key="9">
    <source>
        <dbReference type="ARBA" id="ARBA00036066"/>
    </source>
</evidence>
<dbReference type="SUPFAM" id="SSF103473">
    <property type="entry name" value="MFS general substrate transporter"/>
    <property type="match status" value="1"/>
</dbReference>
<comment type="cofactor">
    <cofactor evidence="1">
        <name>FAD</name>
        <dbReference type="ChEBI" id="CHEBI:57692"/>
    </cofactor>
</comment>
<evidence type="ECO:0000256" key="11">
    <source>
        <dbReference type="ARBA" id="ARBA00038878"/>
    </source>
</evidence>
<dbReference type="Proteomes" id="UP000309340">
    <property type="component" value="Unassembled WGS sequence"/>
</dbReference>
<evidence type="ECO:0000256" key="6">
    <source>
        <dbReference type="ARBA" id="ARBA00022989"/>
    </source>
</evidence>
<dbReference type="PANTHER" id="PTHR43104">
    <property type="entry name" value="L-2-HYDROXYGLUTARATE DEHYDROGENASE, MITOCHONDRIAL"/>
    <property type="match status" value="1"/>
</dbReference>
<accession>A0A4U0XYI6</accession>
<dbReference type="SUPFAM" id="SSF51905">
    <property type="entry name" value="FAD/NAD(P)-binding domain"/>
    <property type="match status" value="1"/>
</dbReference>
<dbReference type="Gene3D" id="3.30.9.10">
    <property type="entry name" value="D-Amino Acid Oxidase, subunit A, domain 2"/>
    <property type="match status" value="1"/>
</dbReference>
<dbReference type="OrthoDB" id="4161001at2759"/>
<evidence type="ECO:0000256" key="13">
    <source>
        <dbReference type="SAM" id="MobiDB-lite"/>
    </source>
</evidence>
<dbReference type="STRING" id="329884.A0A4U0XYI6"/>
<evidence type="ECO:0000256" key="3">
    <source>
        <dbReference type="ARBA" id="ARBA00022630"/>
    </source>
</evidence>
<evidence type="ECO:0000313" key="16">
    <source>
        <dbReference type="EMBL" id="TKA82007.1"/>
    </source>
</evidence>
<feature type="transmembrane region" description="Helical" evidence="14">
    <location>
        <begin position="12"/>
        <end position="31"/>
    </location>
</feature>
<reference evidence="16 17" key="1">
    <citation type="submission" date="2017-03" db="EMBL/GenBank/DDBJ databases">
        <title>Genomes of endolithic fungi from Antarctica.</title>
        <authorList>
            <person name="Coleine C."/>
            <person name="Masonjones S."/>
            <person name="Stajich J.E."/>
        </authorList>
    </citation>
    <scope>NUCLEOTIDE SEQUENCE [LARGE SCALE GENOMIC DNA]</scope>
    <source>
        <strain evidence="16 17">CCFEE 5184</strain>
    </source>
</reference>
<dbReference type="EC" id="1.1.99.2" evidence="11"/>
<sequence length="1810" mass="203703">MIVYIDRLALEYFLEIFNALLFSLLWLHSVLVDIMSENRLAVRSAPWRRPRVYEDNDYQDDDVESIADSTVTRSVDLSSNGGSGSSLAATNSDVFLERSRVFDDIANKHLQPSETDLMIQKFRRQKDIQFCRTYRFGQPLREDLAHTVVPIVGLVFLPGADLPEVNRLEGHDMVEENPDQRDARWRVSTAASLLSVSFVGRDLSVVTYDVTSEIAKDTRLRLQNGPIASRPHKRDLLLLRRDAVTVDSDKVTLCHQLSNQELDVCATLVEVNVSSLMALIYIISTSGPTLNHVQHKDLLDRMIEAARRFCLNSPILFRMSTRSRIIEATDIRYGIDNEQGFQTFTTSKGIQEIIMTSASYFNSMDPSAPGMAESTQREIRPRFLQMLTLLLSLLNDRDLSSMSEFIERTYGIKPQRHELELLFCKVIPLTSINPKVFLQSLIPAIDDIKITIRDDSEYKKHWETLLRRLVRKGYLLPGSLEDLGHRHSSWIVKWPDVGIRSSTALGRLQYHGEKTSTFNEIPPSQFHYEPGLKELNVMLTNSETYTIHPDDHDRISTLTAGQYDLTRCEDASICGLLISEVVLNRDINEAIRVINEAIRRFNAKSAPSGKSVGKTLLRRRRAEPLVFPNLEAAARLTRNQAVIQPAGSLLAVAYKLDGKNVPKSEALRHMSDQFTRAMTLFNHLFGDVQRFFGRDRHVHGEEKKRANFSDSPIARAFHPDNPFSKSTSIWYSYWVALRQHQRTGQELLHIGAKCDLVSSVVWRHPGQQAEIRLAQIPTIFFVSPLTAVREDQQHEELRIGDLVLLVGRYIVVVAPDANDGSLPGIMLNWMEIQEALDEQHVRRGRNMRRQEELPVNIFCYGTLKMESQWSWKTPSILQAFPSVIQLFLIWLVPESRTYTSSNILRLTLSHIMNWKTFERFHAPSSGQEFVEAEYQEVLETMALEKEFGRRGISELWKTPGNRHRFLIALSAGFFSQTAGSGIVSYYIFLVLQQIGITDSKDQLILNGCLTIFNFAIAGGMAFSIDWLGRRPLFLTATFGMCLAMTGWTVASQQYTITGTTAGGRAVIALIFVFMFFYNLAWSGLLINYVVEISPFYLRSRYLTVTLLAVAAGSFFTNYVNPVALERITWKYYLCYIIWLAFQSVVVWWKYVETKGRSLEAVAVCFDGDDAKLGGAGATGKGKELLYVLHTDGVLGKGGDIELQVIHAGLYYGHDSLKTKFCLRGKRMLYEYCEKNRVPYMNCRKWVVAQTDTQMEELRKVHDFAKSVDVPIQFLSKEQAKRREPDVRAEAGVLESPSTGIVDSHGYMQFLHGEFEEFGGTTALASPVSRIQAPSNGRGDWKIWTAPPSSTDPTPSSLSAAAPELEGEDTSITAETIINSAGLYACGISNMILPPERHRKPYYAKGTYFSYSKSHPKPNTLVYAAPVPGHGGLGTHLTFDMTGRVRFGPDVEWVDSPNDLAPTANTERFNAAIADIKSYLPGIDADAIALDYAGIRPKLGKLGAVASAQGFQDFYIEMEKGFAGFVNLLGVESPGLTASLAIAEEVHEMLYKRGIMGVFYEAIPTSMRQWILDQRVFWVATAPLSAAGHVNISPKGGQYFGVIDERTFWYMDLSGSGNETISHLLEPNNGRITIQFNAFEGPPRILRLWGHGRVFEMTLPGSRSIIIVDIHQVGSSCGFSVPFYDFKEFRPVLNDFFEKKRHKFEAGKLEESMDRYWAYKNAWSMDGLPGMRRGLLAGKTEKVAPIKKMVGPLVPKRYQDGRGIAAEIVLLIALLSFILGLALAVYGPALVERVQAVDFSSLRNTIARVSL</sequence>